<dbReference type="SMART" id="SM00869">
    <property type="entry name" value="Autotransporter"/>
    <property type="match status" value="1"/>
</dbReference>
<organism evidence="4 5">
    <name type="scientific">Legionella lytica</name>
    <dbReference type="NCBI Taxonomy" id="96232"/>
    <lineage>
        <taxon>Bacteria</taxon>
        <taxon>Pseudomonadati</taxon>
        <taxon>Pseudomonadota</taxon>
        <taxon>Gammaproteobacteria</taxon>
        <taxon>Legionellales</taxon>
        <taxon>Legionellaceae</taxon>
        <taxon>Legionella</taxon>
    </lineage>
</organism>
<feature type="domain" description="Autotransporter" evidence="3">
    <location>
        <begin position="1019"/>
        <end position="1304"/>
    </location>
</feature>
<dbReference type="Proteomes" id="UP001615550">
    <property type="component" value="Unassembled WGS sequence"/>
</dbReference>
<dbReference type="SUPFAM" id="SSF51126">
    <property type="entry name" value="Pectin lyase-like"/>
    <property type="match status" value="1"/>
</dbReference>
<dbReference type="EMBL" id="JBGORX010000001">
    <property type="protein sequence ID" value="MFJ1267974.1"/>
    <property type="molecule type" value="Genomic_DNA"/>
</dbReference>
<protein>
    <submittedName>
        <fullName evidence="4">Autotransporter outer membrane beta-barrel domain-containing protein</fullName>
    </submittedName>
</protein>
<dbReference type="CDD" id="cd01344">
    <property type="entry name" value="PL2_Passenger_AT"/>
    <property type="match status" value="1"/>
</dbReference>
<evidence type="ECO:0000313" key="5">
    <source>
        <dbReference type="Proteomes" id="UP001615550"/>
    </source>
</evidence>
<dbReference type="PROSITE" id="PS51208">
    <property type="entry name" value="AUTOTRANSPORTER"/>
    <property type="match status" value="1"/>
</dbReference>
<accession>A0ABW8D8V3</accession>
<dbReference type="NCBIfam" id="TIGR01414">
    <property type="entry name" value="autotrans_barl"/>
    <property type="match status" value="1"/>
</dbReference>
<dbReference type="RefSeq" id="WP_400186801.1">
    <property type="nucleotide sequence ID" value="NZ_JBGORX010000001.1"/>
</dbReference>
<dbReference type="Pfam" id="PF18883">
    <property type="entry name" value="AC_1"/>
    <property type="match status" value="1"/>
</dbReference>
<dbReference type="InterPro" id="IPR012332">
    <property type="entry name" value="Autotransporter_pectin_lyase_C"/>
</dbReference>
<keyword evidence="2" id="KW-0812">Transmembrane</keyword>
<dbReference type="Pfam" id="PF03797">
    <property type="entry name" value="Autotransporter"/>
    <property type="match status" value="1"/>
</dbReference>
<reference evidence="4 5" key="1">
    <citation type="submission" date="2024-08" db="EMBL/GenBank/DDBJ databases">
        <title>Draft Genome Sequence of Legionella lytica strain DSB2004, Isolated From a Fire Sprinkler System.</title>
        <authorList>
            <person name="Everhart A.D."/>
            <person name="Kidane D.T."/>
            <person name="Farone A.L."/>
            <person name="Farone M.B."/>
        </authorList>
    </citation>
    <scope>NUCLEOTIDE SEQUENCE [LARGE SCALE GENOMIC DNA]</scope>
    <source>
        <strain evidence="4 5">DSB2004</strain>
    </source>
</reference>
<sequence length="1304" mass="135278">MIRKSLYWQDAITNPVYIFIGIVSFLGSMPAYTVTCPSPYVVVNSSCEITVGTTVNLTTANGIGMNSSGSLGRILANSVVVNLGAATTTALLAQSGSRIDFQSSRIISTATTSGTSVGQIGVRSMGGSLINVLDSFITMGPANGTTAASNMTGVKAESAGKVFLSKTAVSMLGGTTGANNVGALATGTGSEIDIEGGTISTTARTSYGVLAQSGGIVTLNGTYVATTGVGSATIAGSHALYATGAASQVTGNSVNLNVTGNYANAVRVDAGGSISLQNSTLSSAGTSSADSDPSSTIRVLSAGQADIIGSSITATGQRGSGFSVQDTGSFLRLENSSVSVSGTRAKAGFIFDGASASIIGSSLLSSNTDSLVVQGAGSSAEIIDSTIESTAVLGFGLRATAGAAATMTRGSAITTGRDSPALYAANGSILATNVTVRTSGKDNSIAVLADLAGTINLIGGSVVTTGNAERSSSFPHALTGRNPGGVLTSVGTTVLTTGYIAMGAVADDGGTVVLSGTTIETRGERSIGLFSVTEQVGSEFPANLYGNNIVVSTYGLNAHAADAQARNDVPVEKATIVLNDSYVFTHGVGAVGLRSVLSDYGTRPIQGRGESAVVVNKTIVSTEAIGAHGALSRDQPTSVTMNDSLVLALGQQAHGSVAEAGGRIIGLNSIVQARGTSSSALFLLGTVEAISTGIFTNSKLKNVNGATIGIAGYGNATLTNSFASGSGEWLRVGTAADFFPLASNEPLQYGPPDPDNPDVPPPSFMLSRPAPSLAPLVVPGFANVLLSGSQVIGSAFTASGSISNLTMLNDSLWLMTGNSNVTNLDNNQSLIAYTAPTGNPLLLSTYKTLTTENYIGNNGFILLNTYLGSDPSPSDLLIINGGAEAGSTGLYIRNTTGPGAFTLGNGILVVEAINGASTEPGSFHLAAPVVAGPFEYTLQRSSLDTTSEDNWYLRNLCPPDNPNCSPESPGPRPDPARYRPEIGLYPTLPAMTMLYGQAILDTLHQRVGQGKWPEDPVTPKDVAKRIWGRVVGLHGDRDRINSRRFFRSSDYDYKFGFMQIGGDLIKHKNEKGRRDHAGLYGVVGRGTGDVQRPGRYLGHNEFNGLSLGGYWTIYSPKEAYIDMVLQSTWYSSVKSKSAYIGSLDTRGWGGAASIEAGYPFSYKHNWIAEPQIQAVYQNVNLHSAHDIGTTIIRFTQTDSVAGRLGVRFAHKKVFDEKPKIKTLTTWFRPNIWYQFKGNPNAEFSFAHGFLPFQSQLEGATLELNLGTTLDLPKNVSIYANGSYGVGLNLHATTYDGRVGCKVRV</sequence>
<proteinExistence type="predicted"/>
<dbReference type="SUPFAM" id="SSF103515">
    <property type="entry name" value="Autotransporter"/>
    <property type="match status" value="1"/>
</dbReference>
<comment type="caution">
    <text evidence="4">The sequence shown here is derived from an EMBL/GenBank/DDBJ whole genome shotgun (WGS) entry which is preliminary data.</text>
</comment>
<evidence type="ECO:0000256" key="2">
    <source>
        <dbReference type="SAM" id="Phobius"/>
    </source>
</evidence>
<feature type="transmembrane region" description="Helical" evidence="2">
    <location>
        <begin position="12"/>
        <end position="32"/>
    </location>
</feature>
<evidence type="ECO:0000259" key="3">
    <source>
        <dbReference type="PROSITE" id="PS51208"/>
    </source>
</evidence>
<dbReference type="InterPro" id="IPR006315">
    <property type="entry name" value="OM_autotransptr_brl_dom"/>
</dbReference>
<dbReference type="Gene3D" id="2.40.128.130">
    <property type="entry name" value="Autotransporter beta-domain"/>
    <property type="match status" value="1"/>
</dbReference>
<dbReference type="InterPro" id="IPR011050">
    <property type="entry name" value="Pectin_lyase_fold/virulence"/>
</dbReference>
<evidence type="ECO:0000256" key="1">
    <source>
        <dbReference type="SAM" id="MobiDB-lite"/>
    </source>
</evidence>
<feature type="region of interest" description="Disordered" evidence="1">
    <location>
        <begin position="958"/>
        <end position="977"/>
    </location>
</feature>
<keyword evidence="2" id="KW-0472">Membrane</keyword>
<dbReference type="InterPro" id="IPR036709">
    <property type="entry name" value="Autotransporte_beta_dom_sf"/>
</dbReference>
<name>A0ABW8D8V3_9GAMM</name>
<dbReference type="InterPro" id="IPR043990">
    <property type="entry name" value="AC_1"/>
</dbReference>
<gene>
    <name evidence="4" type="ORF">ACD661_05300</name>
</gene>
<dbReference type="Gene3D" id="2.160.20.20">
    <property type="match status" value="3"/>
</dbReference>
<keyword evidence="5" id="KW-1185">Reference proteome</keyword>
<keyword evidence="2" id="KW-1133">Transmembrane helix</keyword>
<evidence type="ECO:0000313" key="4">
    <source>
        <dbReference type="EMBL" id="MFJ1267974.1"/>
    </source>
</evidence>
<dbReference type="InterPro" id="IPR005546">
    <property type="entry name" value="Autotransporte_beta"/>
</dbReference>